<dbReference type="CDD" id="cd13137">
    <property type="entry name" value="MATE_NorM_like"/>
    <property type="match status" value="1"/>
</dbReference>
<keyword evidence="7" id="KW-0406">Ion transport</keyword>
<evidence type="ECO:0000256" key="4">
    <source>
        <dbReference type="ARBA" id="ARBA00022475"/>
    </source>
</evidence>
<dbReference type="InterPro" id="IPR002528">
    <property type="entry name" value="MATE_fam"/>
</dbReference>
<keyword evidence="4" id="KW-1003">Cell membrane</keyword>
<dbReference type="EMBL" id="BDMD01000015">
    <property type="protein sequence ID" value="GBF08630.1"/>
    <property type="molecule type" value="Genomic_DNA"/>
</dbReference>
<dbReference type="PANTHER" id="PTHR43298">
    <property type="entry name" value="MULTIDRUG RESISTANCE PROTEIN NORM-RELATED"/>
    <property type="match status" value="1"/>
</dbReference>
<dbReference type="RefSeq" id="WP_131159689.1">
    <property type="nucleotide sequence ID" value="NZ_BDMD01000015.1"/>
</dbReference>
<evidence type="ECO:0000256" key="2">
    <source>
        <dbReference type="ARBA" id="ARBA00022448"/>
    </source>
</evidence>
<evidence type="ECO:0000313" key="12">
    <source>
        <dbReference type="Proteomes" id="UP000291213"/>
    </source>
</evidence>
<feature type="transmembrane region" description="Helical" evidence="10">
    <location>
        <begin position="316"/>
        <end position="336"/>
    </location>
</feature>
<keyword evidence="3" id="KW-0050">Antiport</keyword>
<dbReference type="OrthoDB" id="214119at2157"/>
<dbReference type="Proteomes" id="UP000291213">
    <property type="component" value="Unassembled WGS sequence"/>
</dbReference>
<keyword evidence="5 10" id="KW-0812">Transmembrane</keyword>
<evidence type="ECO:0000256" key="5">
    <source>
        <dbReference type="ARBA" id="ARBA00022692"/>
    </source>
</evidence>
<evidence type="ECO:0000256" key="8">
    <source>
        <dbReference type="ARBA" id="ARBA00023136"/>
    </source>
</evidence>
<keyword evidence="8 10" id="KW-0472">Membrane</keyword>
<dbReference type="Pfam" id="PF01554">
    <property type="entry name" value="MatE"/>
    <property type="match status" value="2"/>
</dbReference>
<dbReference type="GO" id="GO:0015297">
    <property type="term" value="F:antiporter activity"/>
    <property type="evidence" value="ECO:0007669"/>
    <property type="project" value="UniProtKB-KW"/>
</dbReference>
<comment type="caution">
    <text evidence="11">The sequence shown here is derived from an EMBL/GenBank/DDBJ whole genome shotgun (WGS) entry which is preliminary data.</text>
</comment>
<dbReference type="NCBIfam" id="TIGR00797">
    <property type="entry name" value="matE"/>
    <property type="match status" value="1"/>
</dbReference>
<dbReference type="GO" id="GO:0042910">
    <property type="term" value="F:xenobiotic transmembrane transporter activity"/>
    <property type="evidence" value="ECO:0007669"/>
    <property type="project" value="InterPro"/>
</dbReference>
<keyword evidence="2" id="KW-0813">Transport</keyword>
<dbReference type="GO" id="GO:0005886">
    <property type="term" value="C:plasma membrane"/>
    <property type="evidence" value="ECO:0007669"/>
    <property type="project" value="UniProtKB-SubCell"/>
</dbReference>
<dbReference type="GO" id="GO:0006811">
    <property type="term" value="P:monoatomic ion transport"/>
    <property type="evidence" value="ECO:0007669"/>
    <property type="project" value="UniProtKB-KW"/>
</dbReference>
<evidence type="ECO:0000256" key="3">
    <source>
        <dbReference type="ARBA" id="ARBA00022449"/>
    </source>
</evidence>
<feature type="transmembrane region" description="Helical" evidence="10">
    <location>
        <begin position="12"/>
        <end position="32"/>
    </location>
</feature>
<sequence>MRVVRGDVARRALSIGWPLVVADSALSIAWIVDTYFVGGLGSESIAAVGAAGYLIWLYMVFSTLVYMGVLVILGQAIGSGNRGLVERAAGEGLTLSILLSIVVCAAAFAASRQLLGMLAPEVDQLAWEYLSVSLLTVALHYVTILYDAVFRALGKTMPILYSSGVFTLANTALDPILIYGRLGAPALGVEGAAWASVAASLLGLLVLVYLSRYLDVALRPLRPTSVSRSILALGFPSMVERVVFVVGNVVYLGSVSRCGADALAAHTIGVRIESLAFLPLFSIATASGVMVGWEVGAGRIAESKSTGWELIKLSSLIGLVVGAALALGGWLVTPIFTGDPRVAWLAALYLAIAGLTEPLLGVVMVAGQIIRNAGDTRTPTLVNLGSLYILRVIPAYLLPGLMPMGLCVLGAWLAMGIDIVGRAAAIVFIYLRYYTRLARRVA</sequence>
<accession>A0A401H8C2</accession>
<feature type="transmembrane region" description="Helical" evidence="10">
    <location>
        <begin position="126"/>
        <end position="146"/>
    </location>
</feature>
<dbReference type="PIRSF" id="PIRSF006603">
    <property type="entry name" value="DinF"/>
    <property type="match status" value="1"/>
</dbReference>
<feature type="transmembrane region" description="Helical" evidence="10">
    <location>
        <begin position="409"/>
        <end position="431"/>
    </location>
</feature>
<evidence type="ECO:0000313" key="11">
    <source>
        <dbReference type="EMBL" id="GBF08630.1"/>
    </source>
</evidence>
<dbReference type="AlphaFoldDB" id="A0A401H8C2"/>
<evidence type="ECO:0000256" key="10">
    <source>
        <dbReference type="SAM" id="Phobius"/>
    </source>
</evidence>
<feature type="transmembrane region" description="Helical" evidence="10">
    <location>
        <begin position="158"/>
        <end position="179"/>
    </location>
</feature>
<dbReference type="InterPro" id="IPR050222">
    <property type="entry name" value="MATE_MdtK"/>
</dbReference>
<evidence type="ECO:0000256" key="6">
    <source>
        <dbReference type="ARBA" id="ARBA00022989"/>
    </source>
</evidence>
<evidence type="ECO:0000256" key="1">
    <source>
        <dbReference type="ARBA" id="ARBA00004651"/>
    </source>
</evidence>
<feature type="transmembrane region" description="Helical" evidence="10">
    <location>
        <begin position="274"/>
        <end position="295"/>
    </location>
</feature>
<evidence type="ECO:0000256" key="7">
    <source>
        <dbReference type="ARBA" id="ARBA00023065"/>
    </source>
</evidence>
<dbReference type="PANTHER" id="PTHR43298:SF2">
    <property type="entry name" value="FMN_FAD EXPORTER YEEO-RELATED"/>
    <property type="match status" value="1"/>
</dbReference>
<organism evidence="11 12">
    <name type="scientific">Aeropyrum pernix</name>
    <dbReference type="NCBI Taxonomy" id="56636"/>
    <lineage>
        <taxon>Archaea</taxon>
        <taxon>Thermoproteota</taxon>
        <taxon>Thermoprotei</taxon>
        <taxon>Desulfurococcales</taxon>
        <taxon>Desulfurococcaceae</taxon>
        <taxon>Aeropyrum</taxon>
    </lineage>
</organism>
<comment type="subcellular location">
    <subcellularLocation>
        <location evidence="1">Cell membrane</location>
        <topology evidence="1">Multi-pass membrane protein</topology>
    </subcellularLocation>
</comment>
<feature type="transmembrane region" description="Helical" evidence="10">
    <location>
        <begin position="230"/>
        <end position="254"/>
    </location>
</feature>
<keyword evidence="6 10" id="KW-1133">Transmembrane helix</keyword>
<name>A0A401H8C2_AERPX</name>
<feature type="transmembrane region" description="Helical" evidence="10">
    <location>
        <begin position="342"/>
        <end position="366"/>
    </location>
</feature>
<proteinExistence type="predicted"/>
<protein>
    <recommendedName>
        <fullName evidence="9">Multidrug-efflux transporter</fullName>
    </recommendedName>
</protein>
<gene>
    <name evidence="11" type="ORF">apy_03550</name>
</gene>
<evidence type="ECO:0000256" key="9">
    <source>
        <dbReference type="ARBA" id="ARBA00031636"/>
    </source>
</evidence>
<feature type="transmembrane region" description="Helical" evidence="10">
    <location>
        <begin position="378"/>
        <end position="397"/>
    </location>
</feature>
<reference evidence="11 12" key="1">
    <citation type="submission" date="2017-02" db="EMBL/GenBank/DDBJ databases">
        <title>isolation and characterization of a novel temperate virus Aeropyrum globular virus 1 infecting hyperthermophilic archaeon Aeropyrum.</title>
        <authorList>
            <person name="Yumiya M."/>
            <person name="Yoshida T."/>
            <person name="Sako Y."/>
        </authorList>
    </citation>
    <scope>NUCLEOTIDE SEQUENCE [LARGE SCALE GENOMIC DNA]</scope>
    <source>
        <strain evidence="11 12">YK1-12-2013</strain>
    </source>
</reference>
<feature type="transmembrane region" description="Helical" evidence="10">
    <location>
        <begin position="44"/>
        <end position="73"/>
    </location>
</feature>
<dbReference type="InterPro" id="IPR048279">
    <property type="entry name" value="MdtK-like"/>
</dbReference>
<feature type="transmembrane region" description="Helical" evidence="10">
    <location>
        <begin position="191"/>
        <end position="210"/>
    </location>
</feature>
<feature type="transmembrane region" description="Helical" evidence="10">
    <location>
        <begin position="93"/>
        <end position="114"/>
    </location>
</feature>